<dbReference type="PROSITE" id="PS00535">
    <property type="entry name" value="COMPLEX1_49K"/>
    <property type="match status" value="1"/>
</dbReference>
<sequence length="465" mass="52981">MASKLLKLVLSHRGPLRAGDQILRSAVRHENRRLASTWYPDKEYADQFIGPTVAPCPEDAPKWKFPPYEQEQPPPVKRIKNVRVNFGPQHPSAHGCLRLVLELDGEYVVSADPHIGLLHRGSEKLMEYKTYTQALPYFDRFDYVSVLSNEQCFALAVEKLLNIDIPLRAKYIRTMFVELSRLMNHMMSIACHCLDTGALSPFFWVFEEREKIYEFHERASGARMHACYVRPGGVAVDLPLGLLDDIHDFVAKFSERMDEVEDLLTENRIWKQRTVGIGVLSAEEALNYGCSGMMIRACGIKWDLRKSMPYDAYDCVDFDVPVAWNGDTYDRYLVRMHEMRQSLRIIEQCLNQMPAGEVRVDDFKISPPPRAEMKLSMEALIHHFKLFSEGYHVPPGATYTAVEAPKGEFGVYLVSDGSSRPYRLRVRAPGFPHLALLKKLAPGLMLADVVSVLSTLEIVFGDVDR</sequence>
<organism evidence="9 10">
    <name type="scientific">Nasonia vitripennis</name>
    <name type="common">Parasitic wasp</name>
    <dbReference type="NCBI Taxonomy" id="7425"/>
    <lineage>
        <taxon>Eukaryota</taxon>
        <taxon>Metazoa</taxon>
        <taxon>Ecdysozoa</taxon>
        <taxon>Arthropoda</taxon>
        <taxon>Hexapoda</taxon>
        <taxon>Insecta</taxon>
        <taxon>Pterygota</taxon>
        <taxon>Neoptera</taxon>
        <taxon>Endopterygota</taxon>
        <taxon>Hymenoptera</taxon>
        <taxon>Apocrita</taxon>
        <taxon>Proctotrupomorpha</taxon>
        <taxon>Chalcidoidea</taxon>
        <taxon>Pteromalidae</taxon>
        <taxon>Pteromalinae</taxon>
        <taxon>Nasonia</taxon>
    </lineage>
</organism>
<dbReference type="GO" id="GO:0048038">
    <property type="term" value="F:quinone binding"/>
    <property type="evidence" value="ECO:0007669"/>
    <property type="project" value="InterPro"/>
</dbReference>
<keyword evidence="2 7" id="KW-0813">Transport</keyword>
<dbReference type="GO" id="GO:0016651">
    <property type="term" value="F:oxidoreductase activity, acting on NAD(P)H"/>
    <property type="evidence" value="ECO:0007669"/>
    <property type="project" value="InterPro"/>
</dbReference>
<keyword evidence="4 7" id="KW-0520">NAD</keyword>
<dbReference type="GO" id="GO:0005739">
    <property type="term" value="C:mitochondrion"/>
    <property type="evidence" value="ECO:0007669"/>
    <property type="project" value="GOC"/>
</dbReference>
<evidence type="ECO:0000256" key="6">
    <source>
        <dbReference type="ARBA" id="ARBA00031562"/>
    </source>
</evidence>
<proteinExistence type="inferred from homology"/>
<evidence type="ECO:0000313" key="10">
    <source>
        <dbReference type="Proteomes" id="UP000002358"/>
    </source>
</evidence>
<dbReference type="GO" id="GO:0051287">
    <property type="term" value="F:NAD binding"/>
    <property type="evidence" value="ECO:0007669"/>
    <property type="project" value="InterPro"/>
</dbReference>
<dbReference type="SUPFAM" id="SSF56762">
    <property type="entry name" value="HydB/Nqo4-like"/>
    <property type="match status" value="1"/>
</dbReference>
<dbReference type="FunFam" id="1.10.645.10:FF:000005">
    <property type="entry name" value="NADH-quinone oxidoreductase subunit D"/>
    <property type="match status" value="1"/>
</dbReference>
<evidence type="ECO:0000256" key="5">
    <source>
        <dbReference type="ARBA" id="ARBA00030505"/>
    </source>
</evidence>
<dbReference type="GO" id="GO:0006120">
    <property type="term" value="P:mitochondrial electron transport, NADH to ubiquinone"/>
    <property type="evidence" value="ECO:0007669"/>
    <property type="project" value="TreeGrafter"/>
</dbReference>
<dbReference type="InterPro" id="IPR001135">
    <property type="entry name" value="NADH_Q_OxRdtase_suD"/>
</dbReference>
<dbReference type="RefSeq" id="XP_008213830.1">
    <property type="nucleotide sequence ID" value="XM_008215608.4"/>
</dbReference>
<dbReference type="PANTHER" id="PTHR11993">
    <property type="entry name" value="NADH-UBIQUINONE OXIDOREDUCTASE 49 KDA SUBUNIT"/>
    <property type="match status" value="1"/>
</dbReference>
<dbReference type="EnsemblMetazoa" id="XM_008215608">
    <property type="protein sequence ID" value="XP_008213830"/>
    <property type="gene ID" value="LOC100115931"/>
</dbReference>
<feature type="domain" description="NADH-quinone oxidoreductase subunit D" evidence="8">
    <location>
        <begin position="195"/>
        <end position="465"/>
    </location>
</feature>
<dbReference type="HAMAP" id="MF_01358">
    <property type="entry name" value="NDH1_NuoD"/>
    <property type="match status" value="1"/>
</dbReference>
<dbReference type="AlphaFoldDB" id="A0A7M7H9Z9"/>
<dbReference type="Gene3D" id="1.10.645.10">
    <property type="entry name" value="Cytochrome-c3 Hydrogenase, chain B"/>
    <property type="match status" value="1"/>
</dbReference>
<dbReference type="InterPro" id="IPR029014">
    <property type="entry name" value="NiFe-Hase_large"/>
</dbReference>
<dbReference type="Proteomes" id="UP000002358">
    <property type="component" value="Unassembled WGS sequence"/>
</dbReference>
<accession>A0A7M7H9Z9</accession>
<dbReference type="GeneID" id="100115931"/>
<dbReference type="PANTHER" id="PTHR11993:SF10">
    <property type="entry name" value="NADH DEHYDROGENASE [UBIQUINONE] IRON-SULFUR PROTEIN 2, MITOCHONDRIAL"/>
    <property type="match status" value="1"/>
</dbReference>
<dbReference type="SMR" id="A0A7M7H9Z9"/>
<name>A0A7M7H9Z9_NASVI</name>
<dbReference type="NCBIfam" id="TIGR01962">
    <property type="entry name" value="NuoD"/>
    <property type="match status" value="1"/>
</dbReference>
<dbReference type="InterPro" id="IPR022885">
    <property type="entry name" value="NDH1_su_D/H"/>
</dbReference>
<dbReference type="InParanoid" id="A0A7M7H9Z9"/>
<dbReference type="Pfam" id="PF00346">
    <property type="entry name" value="Complex1_49kDa"/>
    <property type="match status" value="1"/>
</dbReference>
<keyword evidence="3 7" id="KW-1278">Translocase</keyword>
<evidence type="ECO:0000256" key="3">
    <source>
        <dbReference type="ARBA" id="ARBA00022967"/>
    </source>
</evidence>
<evidence type="ECO:0000256" key="2">
    <source>
        <dbReference type="ARBA" id="ARBA00022448"/>
    </source>
</evidence>
<dbReference type="KEGG" id="nvi:100115931"/>
<dbReference type="InterPro" id="IPR014029">
    <property type="entry name" value="NADH_UbQ_OxRdtase_49kDa_CS"/>
</dbReference>
<evidence type="ECO:0000256" key="1">
    <source>
        <dbReference type="ARBA" id="ARBA00005769"/>
    </source>
</evidence>
<dbReference type="OrthoDB" id="6235964at2759"/>
<protein>
    <recommendedName>
        <fullName evidence="5">Complex I-49kD</fullName>
    </recommendedName>
    <alternativeName>
        <fullName evidence="6">NADH-ubiquinone oxidoreductase 49 kDa subunit</fullName>
    </alternativeName>
</protein>
<dbReference type="NCBIfam" id="NF004739">
    <property type="entry name" value="PRK06075.1"/>
    <property type="match status" value="1"/>
</dbReference>
<evidence type="ECO:0000256" key="4">
    <source>
        <dbReference type="ARBA" id="ARBA00023027"/>
    </source>
</evidence>
<evidence type="ECO:0000313" key="9">
    <source>
        <dbReference type="EnsemblMetazoa" id="XP_008213830"/>
    </source>
</evidence>
<comment type="similarity">
    <text evidence="1 7">Belongs to the complex I 49 kDa subunit family.</text>
</comment>
<evidence type="ECO:0000256" key="7">
    <source>
        <dbReference type="RuleBase" id="RU003685"/>
    </source>
</evidence>
<reference evidence="9" key="1">
    <citation type="submission" date="2021-01" db="UniProtKB">
        <authorList>
            <consortium name="EnsemblMetazoa"/>
        </authorList>
    </citation>
    <scope>IDENTIFICATION</scope>
</reference>
<evidence type="ECO:0000259" key="8">
    <source>
        <dbReference type="Pfam" id="PF00346"/>
    </source>
</evidence>
<keyword evidence="10" id="KW-1185">Reference proteome</keyword>